<proteinExistence type="predicted"/>
<organism evidence="1">
    <name type="scientific">uncultured Mycobacterium sp</name>
    <dbReference type="NCBI Taxonomy" id="171292"/>
    <lineage>
        <taxon>Bacteria</taxon>
        <taxon>Bacillati</taxon>
        <taxon>Actinomycetota</taxon>
        <taxon>Actinomycetes</taxon>
        <taxon>Mycobacteriales</taxon>
        <taxon>Mycobacteriaceae</taxon>
        <taxon>Mycobacterium</taxon>
        <taxon>environmental samples</taxon>
    </lineage>
</organism>
<evidence type="ECO:0000313" key="1">
    <source>
        <dbReference type="EMBL" id="SBS79290.1"/>
    </source>
</evidence>
<name>A0A1Y5PPI7_9MYCO</name>
<protein>
    <submittedName>
        <fullName evidence="1">Uncharacterized protein</fullName>
    </submittedName>
</protein>
<dbReference type="AlphaFoldDB" id="A0A1Y5PPI7"/>
<sequence>MTNTPLGDTGYEIERILVQSVENGDTLVFDLGGGPQSFTVDSRGFESKRDPQGELVNTMTLTLVPSEGETKYIEVPLGTEVARVIKSDSNS</sequence>
<dbReference type="EMBL" id="FLQS01000069">
    <property type="protein sequence ID" value="SBS79290.1"/>
    <property type="molecule type" value="Genomic_DNA"/>
</dbReference>
<gene>
    <name evidence="1" type="ORF">MHPYR_710017</name>
</gene>
<reference evidence="1" key="1">
    <citation type="submission" date="2016-03" db="EMBL/GenBank/DDBJ databases">
        <authorList>
            <person name="Ploux O."/>
        </authorList>
    </citation>
    <scope>NUCLEOTIDE SEQUENCE</scope>
    <source>
        <strain evidence="1">UC10</strain>
    </source>
</reference>
<accession>A0A1Y5PPI7</accession>